<dbReference type="Pfam" id="PF00063">
    <property type="entry name" value="Myosin_head"/>
    <property type="match status" value="1"/>
</dbReference>
<dbReference type="SUPFAM" id="SSF52540">
    <property type="entry name" value="P-loop containing nucleoside triphosphate hydrolases"/>
    <property type="match status" value="2"/>
</dbReference>
<dbReference type="GO" id="GO:0000146">
    <property type="term" value="F:microfilament motor activity"/>
    <property type="evidence" value="ECO:0007669"/>
    <property type="project" value="TreeGrafter"/>
</dbReference>
<evidence type="ECO:0000256" key="1">
    <source>
        <dbReference type="ARBA" id="ARBA00022741"/>
    </source>
</evidence>
<dbReference type="OrthoDB" id="6108017at2759"/>
<keyword evidence="7" id="KW-0175">Coiled coil</keyword>
<evidence type="ECO:0000256" key="7">
    <source>
        <dbReference type="SAM" id="Coils"/>
    </source>
</evidence>
<dbReference type="SMART" id="SM00015">
    <property type="entry name" value="IQ"/>
    <property type="match status" value="5"/>
</dbReference>
<feature type="compositionally biased region" description="Low complexity" evidence="8">
    <location>
        <begin position="1103"/>
        <end position="1123"/>
    </location>
</feature>
<feature type="coiled-coil region" evidence="7">
    <location>
        <begin position="1010"/>
        <end position="1051"/>
    </location>
</feature>
<dbReference type="Gene3D" id="3.40.850.10">
    <property type="entry name" value="Kinesin motor domain"/>
    <property type="match status" value="1"/>
</dbReference>
<dbReference type="SMART" id="SM00242">
    <property type="entry name" value="MYSc"/>
    <property type="match status" value="1"/>
</dbReference>
<dbReference type="PRINTS" id="PR00193">
    <property type="entry name" value="MYOSINHEAVY"/>
</dbReference>
<evidence type="ECO:0000256" key="5">
    <source>
        <dbReference type="ARBA" id="ARBA00023203"/>
    </source>
</evidence>
<keyword evidence="2 6" id="KW-0067">ATP-binding</keyword>
<comment type="caution">
    <text evidence="10">The sequence shown here is derived from an EMBL/GenBank/DDBJ whole genome shotgun (WGS) entry which is preliminary data.</text>
</comment>
<keyword evidence="1 6" id="KW-0547">Nucleotide-binding</keyword>
<feature type="region of interest" description="Disordered" evidence="8">
    <location>
        <begin position="959"/>
        <end position="996"/>
    </location>
</feature>
<evidence type="ECO:0000256" key="3">
    <source>
        <dbReference type="ARBA" id="ARBA00023123"/>
    </source>
</evidence>
<evidence type="ECO:0000256" key="8">
    <source>
        <dbReference type="SAM" id="MobiDB-lite"/>
    </source>
</evidence>
<dbReference type="Gene3D" id="1.20.5.190">
    <property type="match status" value="1"/>
</dbReference>
<dbReference type="Gene3D" id="3.30.70.1590">
    <property type="match status" value="1"/>
</dbReference>
<feature type="region of interest" description="Actin-binding" evidence="6">
    <location>
        <begin position="678"/>
        <end position="700"/>
    </location>
</feature>
<feature type="binding site" evidence="6">
    <location>
        <begin position="207"/>
        <end position="214"/>
    </location>
    <ligand>
        <name>ATP</name>
        <dbReference type="ChEBI" id="CHEBI:30616"/>
    </ligand>
</feature>
<feature type="region of interest" description="Disordered" evidence="8">
    <location>
        <begin position="1334"/>
        <end position="1379"/>
    </location>
</feature>
<feature type="compositionally biased region" description="Low complexity" evidence="8">
    <location>
        <begin position="1297"/>
        <end position="1308"/>
    </location>
</feature>
<proteinExistence type="inferred from homology"/>
<dbReference type="PANTHER" id="PTHR13140">
    <property type="entry name" value="MYOSIN"/>
    <property type="match status" value="1"/>
</dbReference>
<dbReference type="InterPro" id="IPR036961">
    <property type="entry name" value="Kinesin_motor_dom_sf"/>
</dbReference>
<dbReference type="InterPro" id="IPR027417">
    <property type="entry name" value="P-loop_NTPase"/>
</dbReference>
<gene>
    <name evidence="10" type="ORF">Poli38472_011987</name>
</gene>
<dbReference type="CDD" id="cd00124">
    <property type="entry name" value="MYSc"/>
    <property type="match status" value="1"/>
</dbReference>
<evidence type="ECO:0000259" key="9">
    <source>
        <dbReference type="PROSITE" id="PS51456"/>
    </source>
</evidence>
<organism evidence="10 11">
    <name type="scientific">Pythium oligandrum</name>
    <name type="common">Mycoparasitic fungus</name>
    <dbReference type="NCBI Taxonomy" id="41045"/>
    <lineage>
        <taxon>Eukaryota</taxon>
        <taxon>Sar</taxon>
        <taxon>Stramenopiles</taxon>
        <taxon>Oomycota</taxon>
        <taxon>Peronosporomycetes</taxon>
        <taxon>Pythiales</taxon>
        <taxon>Pythiaceae</taxon>
        <taxon>Pythium</taxon>
    </lineage>
</organism>
<dbReference type="Proteomes" id="UP000794436">
    <property type="component" value="Unassembled WGS sequence"/>
</dbReference>
<dbReference type="Pfam" id="PF00612">
    <property type="entry name" value="IQ"/>
    <property type="match status" value="3"/>
</dbReference>
<dbReference type="InterPro" id="IPR001609">
    <property type="entry name" value="Myosin_head_motor_dom-like"/>
</dbReference>
<evidence type="ECO:0000313" key="10">
    <source>
        <dbReference type="EMBL" id="TMW66871.1"/>
    </source>
</evidence>
<dbReference type="CDD" id="cd23767">
    <property type="entry name" value="IQCD"/>
    <property type="match status" value="1"/>
</dbReference>
<keyword evidence="3 6" id="KW-0518">Myosin</keyword>
<protein>
    <recommendedName>
        <fullName evidence="9">Myosin motor domain-containing protein</fullName>
    </recommendedName>
</protein>
<comment type="similarity">
    <text evidence="6">Belongs to the TRAFAC class myosin-kinesin ATPase superfamily. Myosin family.</text>
</comment>
<feature type="region of interest" description="Disordered" evidence="8">
    <location>
        <begin position="1296"/>
        <end position="1318"/>
    </location>
</feature>
<dbReference type="GO" id="GO:0005737">
    <property type="term" value="C:cytoplasm"/>
    <property type="evidence" value="ECO:0007669"/>
    <property type="project" value="TreeGrafter"/>
</dbReference>
<dbReference type="GO" id="GO:0005524">
    <property type="term" value="F:ATP binding"/>
    <property type="evidence" value="ECO:0007669"/>
    <property type="project" value="UniProtKB-UniRule"/>
</dbReference>
<evidence type="ECO:0000256" key="2">
    <source>
        <dbReference type="ARBA" id="ARBA00022840"/>
    </source>
</evidence>
<dbReference type="Gene3D" id="1.20.120.720">
    <property type="entry name" value="Myosin VI head, motor domain, U50 subdomain"/>
    <property type="match status" value="1"/>
</dbReference>
<reference evidence="10" key="1">
    <citation type="submission" date="2019-03" db="EMBL/GenBank/DDBJ databases">
        <title>Long read genome sequence of the mycoparasitic Pythium oligandrum ATCC 38472 isolated from sugarbeet rhizosphere.</title>
        <authorList>
            <person name="Gaulin E."/>
        </authorList>
    </citation>
    <scope>NUCLEOTIDE SEQUENCE</scope>
    <source>
        <strain evidence="10">ATCC 38472_TT</strain>
    </source>
</reference>
<evidence type="ECO:0000256" key="4">
    <source>
        <dbReference type="ARBA" id="ARBA00023175"/>
    </source>
</evidence>
<evidence type="ECO:0000313" key="11">
    <source>
        <dbReference type="Proteomes" id="UP000794436"/>
    </source>
</evidence>
<feature type="region of interest" description="Disordered" evidence="8">
    <location>
        <begin position="647"/>
        <end position="669"/>
    </location>
</feature>
<dbReference type="Gene3D" id="1.10.10.820">
    <property type="match status" value="1"/>
</dbReference>
<feature type="compositionally biased region" description="Low complexity" evidence="8">
    <location>
        <begin position="1335"/>
        <end position="1379"/>
    </location>
</feature>
<feature type="domain" description="Myosin motor" evidence="9">
    <location>
        <begin position="114"/>
        <end position="814"/>
    </location>
</feature>
<keyword evidence="4 6" id="KW-0505">Motor protein</keyword>
<evidence type="ECO:0000256" key="6">
    <source>
        <dbReference type="PROSITE-ProRule" id="PRU00782"/>
    </source>
</evidence>
<dbReference type="EMBL" id="SPLM01000006">
    <property type="protein sequence ID" value="TMW66871.1"/>
    <property type="molecule type" value="Genomic_DNA"/>
</dbReference>
<feature type="region of interest" description="Disordered" evidence="8">
    <location>
        <begin position="1102"/>
        <end position="1156"/>
    </location>
</feature>
<dbReference type="GO" id="GO:0016459">
    <property type="term" value="C:myosin complex"/>
    <property type="evidence" value="ECO:0007669"/>
    <property type="project" value="UniProtKB-KW"/>
</dbReference>
<accession>A0A8K1FL85</accession>
<dbReference type="PROSITE" id="PS51456">
    <property type="entry name" value="MYOSIN_MOTOR"/>
    <property type="match status" value="1"/>
</dbReference>
<dbReference type="PANTHER" id="PTHR13140:SF706">
    <property type="entry name" value="DILUTE CLASS UNCONVENTIONAL MYOSIN, ISOFORM C"/>
    <property type="match status" value="1"/>
</dbReference>
<dbReference type="InterPro" id="IPR000048">
    <property type="entry name" value="IQ_motif_EF-hand-BS"/>
</dbReference>
<dbReference type="GO" id="GO:0016020">
    <property type="term" value="C:membrane"/>
    <property type="evidence" value="ECO:0007669"/>
    <property type="project" value="TreeGrafter"/>
</dbReference>
<keyword evidence="5 6" id="KW-0009">Actin-binding</keyword>
<dbReference type="PROSITE" id="PS50096">
    <property type="entry name" value="IQ"/>
    <property type="match status" value="5"/>
</dbReference>
<sequence length="1379" mass="154305">MEGVRVFVPDNEHVWLPGVITQSAGNGKHLVVRLDKVIGPQDPQALNAIPAEQELASMMGTEREINLDDAALVKALASRHTTVSNTGADADAGEDGNGISLPLQNALDSARASTGFEDMITIDHLHEASILHNLRHRFFHKLPYTYTGKICIAVNPYQWLNLYDKSIMASFSDGKREGKSPHVYAVSMEAFYNMRHQRENQSILVSGESGAGKTETTKIVMSHLAALAENSNSKVIQQIIQANPLLESFGNAKTVRNDNSSRFGKFTELQFGSDGKLIGAFSRTYLLEKSRVTTQADGERNFHIFYQLLKRRADFPELDLTALDAFKYVSGSAMADIKAAALEEEGDLTRTTEALELIGIPSDLQKEIFQILASVLHLGETTFAVRDGDVDASTVVDLKPFETACRLLGVEVSALERAVCYRNVHVGREVFSKPMTRDQAADCRDALAKSLYSKLFLWLVEKINETIGVKTKDAGSFIGILDIFGFEHFEKNSFEQFCINYANEKLQQKFVQDVLKTVQLEYEEENISWSHIQFADNQDVLNLIEGRLGVISFLNEESLLATGTDSAFASKLGAVMENNPLLETPRLNQCAFSIYHYAGKVTYDANGFLDKHRDAILPDIKQCMTTSTLSILSKTFADDAASASVTPAASSVSRGPSRKRSQAMPKRTTVGTQFKESLSQLMEKINLTEVHYVRCLKPNGLKSAHCFSHNEIVNQLRCAGVIEAIRVSRSAYPSRIPHLECLKKFSMLLGGALPHELASKQQWELESDLEALKTKCEDLMGKLMPGRNIQDYQVGLTRVYFREGILEKLETMRAQALRKYAIVLQRNIRGFVVRRRFLRKKKSIVVVQKYWRRYVMRKRFLAIKKGVVSLQARVRGGQARRQFVNMKLAHYIVRFQAICRSFIMKRRYMKRRNAVKRIQSFWRIYKIRQVFLVKMEKEKKYKALGSKVAQLQMKLDQKQGMKTSPSAVATKARSPSVLESQANGSGSGSGRQSMMYNNTRYSSTSAAGILDESQEVITALHQENEQLRHQLDKQEDEIERLKTEVRNLRNWQKSKEVDEKVQKIAHRDQESKDLTYLYALETEYEKLRAFVCENMSLPTDTGTISSAVESGSSSSSTKPASTARPGMPVQQSERSLAAAAAAAAAKSGHSEQKVSETQHLLLKSAARLSNAKAKITTKGSARRVKDQWEEIRNYPPPMQYTLGSVPWKRLLTDWAQGNPKKLDYMTRWLKNVLDGGPIVSDTFPMGVELKYVTPMMLDGFMQLVIPKLAERPDIQVHVHTKEFIGTSMRITLSPLEGAKSSGRSGGASQPIRTPPADHDDFRVSILANQSPLMGSRLSSASTASLSSSEQSSMHQRPSGGFFRSSRSGDSRGSFFQSRK</sequence>
<dbReference type="GO" id="GO:0051015">
    <property type="term" value="F:actin filament binding"/>
    <property type="evidence" value="ECO:0007669"/>
    <property type="project" value="TreeGrafter"/>
</dbReference>
<keyword evidence="11" id="KW-1185">Reference proteome</keyword>
<name>A0A8K1FL85_PYTOL</name>
<dbReference type="Gene3D" id="1.20.58.530">
    <property type="match status" value="1"/>
</dbReference>
<dbReference type="GO" id="GO:0007015">
    <property type="term" value="P:actin filament organization"/>
    <property type="evidence" value="ECO:0007669"/>
    <property type="project" value="TreeGrafter"/>
</dbReference>